<evidence type="ECO:0000256" key="4">
    <source>
        <dbReference type="ARBA" id="ARBA00022771"/>
    </source>
</evidence>
<name>A0AAV1LAJ0_9NEOP</name>
<evidence type="ECO:0000256" key="2">
    <source>
        <dbReference type="ARBA" id="ARBA00022723"/>
    </source>
</evidence>
<dbReference type="SMART" id="SM00355">
    <property type="entry name" value="ZnF_C2H2"/>
    <property type="match status" value="4"/>
</dbReference>
<feature type="domain" description="C2H2-type" evidence="8">
    <location>
        <begin position="324"/>
        <end position="344"/>
    </location>
</feature>
<comment type="subcellular location">
    <subcellularLocation>
        <location evidence="1">Nucleus</location>
    </subcellularLocation>
</comment>
<keyword evidence="5" id="KW-0862">Zinc</keyword>
<evidence type="ECO:0000259" key="8">
    <source>
        <dbReference type="SMART" id="SM00355"/>
    </source>
</evidence>
<dbReference type="InterPro" id="IPR013087">
    <property type="entry name" value="Znf_C2H2_type"/>
</dbReference>
<feature type="coiled-coil region" evidence="7">
    <location>
        <begin position="483"/>
        <end position="510"/>
    </location>
</feature>
<evidence type="ECO:0000313" key="9">
    <source>
        <dbReference type="EMBL" id="CAK1592318.1"/>
    </source>
</evidence>
<keyword evidence="4" id="KW-0863">Zinc-finger</keyword>
<dbReference type="AlphaFoldDB" id="A0AAV1LAJ0"/>
<dbReference type="GO" id="GO:0008270">
    <property type="term" value="F:zinc ion binding"/>
    <property type="evidence" value="ECO:0007669"/>
    <property type="project" value="UniProtKB-KW"/>
</dbReference>
<evidence type="ECO:0000256" key="1">
    <source>
        <dbReference type="ARBA" id="ARBA00004123"/>
    </source>
</evidence>
<keyword evidence="10" id="KW-1185">Reference proteome</keyword>
<accession>A0AAV1LAJ0</accession>
<keyword evidence="2" id="KW-0479">Metal-binding</keyword>
<evidence type="ECO:0000313" key="10">
    <source>
        <dbReference type="Proteomes" id="UP001314205"/>
    </source>
</evidence>
<feature type="domain" description="C2H2-type" evidence="8">
    <location>
        <begin position="264"/>
        <end position="287"/>
    </location>
</feature>
<feature type="domain" description="C2H2-type" evidence="8">
    <location>
        <begin position="349"/>
        <end position="370"/>
    </location>
</feature>
<evidence type="ECO:0000256" key="7">
    <source>
        <dbReference type="SAM" id="Coils"/>
    </source>
</evidence>
<dbReference type="InterPro" id="IPR050888">
    <property type="entry name" value="ZnF_C2H2-type_TF"/>
</dbReference>
<sequence>MEEEEFQGDFEIRKRKNASIFSKTRKNYGLFIPGDIDTEDKQYFIRNILRPSPRDVSNGVVPVQQFTLTRSSILKAIEDQAKRNTSLADKYLDVVIRNFLGEYDYEVPISYHEKLINAVLEGWKDWYDKCPNFRDSPLLYLCYICDMGWWRLHPFREHIQEHDVESLDIKPELIDNEFCMIACTNQIEHKKPKLTQNLKICSDCWKCGKPATFHNFKSQNTTYKCEGCDSELVSCTKLSQHESVCKQYLEMKCKKLGIEMSEFKICPVCFRCCLTQKQFDVHMIERHSVRSDDPISNETKICTRCKIKYIIYKYHGCPARYKNTKCEFCFRKFTTRSTQLMHMKLTTDTNCKVCGEVMRECMLLEHMLHHSKNYMLLHWCRKCSKNVLHVNEVYSNSHMKFHGKYVKLKEWSTKMLLPLKCVTGEIVDSTTIINVPKKNLAIFMNGLEDEKIIHITSDDSANEIINLDEDSEPEPDTTEVKNNEADECDLNTLQKQLDAEIEKDVEMEAEISNVFKASKYYQRYLLKENEEPIEDYQFSADSHIIRKPDEATVMLDSDSDDGNINGESA</sequence>
<evidence type="ECO:0000256" key="3">
    <source>
        <dbReference type="ARBA" id="ARBA00022737"/>
    </source>
</evidence>
<keyword evidence="6" id="KW-0539">Nucleus</keyword>
<gene>
    <name evidence="9" type="ORF">PARMNEM_LOCUS12311</name>
</gene>
<keyword evidence="7" id="KW-0175">Coiled coil</keyword>
<dbReference type="GO" id="GO:0005634">
    <property type="term" value="C:nucleus"/>
    <property type="evidence" value="ECO:0007669"/>
    <property type="project" value="UniProtKB-SubCell"/>
</dbReference>
<protein>
    <recommendedName>
        <fullName evidence="8">C2H2-type domain-containing protein</fullName>
    </recommendedName>
</protein>
<feature type="domain" description="C2H2-type" evidence="8">
    <location>
        <begin position="140"/>
        <end position="162"/>
    </location>
</feature>
<organism evidence="9 10">
    <name type="scientific">Parnassius mnemosyne</name>
    <name type="common">clouded apollo</name>
    <dbReference type="NCBI Taxonomy" id="213953"/>
    <lineage>
        <taxon>Eukaryota</taxon>
        <taxon>Metazoa</taxon>
        <taxon>Ecdysozoa</taxon>
        <taxon>Arthropoda</taxon>
        <taxon>Hexapoda</taxon>
        <taxon>Insecta</taxon>
        <taxon>Pterygota</taxon>
        <taxon>Neoptera</taxon>
        <taxon>Endopterygota</taxon>
        <taxon>Lepidoptera</taxon>
        <taxon>Glossata</taxon>
        <taxon>Ditrysia</taxon>
        <taxon>Papilionoidea</taxon>
        <taxon>Papilionidae</taxon>
        <taxon>Parnassiinae</taxon>
        <taxon>Parnassini</taxon>
        <taxon>Parnassius</taxon>
        <taxon>Driopa</taxon>
    </lineage>
</organism>
<keyword evidence="3" id="KW-0677">Repeat</keyword>
<dbReference type="Proteomes" id="UP001314205">
    <property type="component" value="Unassembled WGS sequence"/>
</dbReference>
<evidence type="ECO:0000256" key="5">
    <source>
        <dbReference type="ARBA" id="ARBA00022833"/>
    </source>
</evidence>
<reference evidence="9 10" key="1">
    <citation type="submission" date="2023-11" db="EMBL/GenBank/DDBJ databases">
        <authorList>
            <person name="Hedman E."/>
            <person name="Englund M."/>
            <person name="Stromberg M."/>
            <person name="Nyberg Akerstrom W."/>
            <person name="Nylinder S."/>
            <person name="Jareborg N."/>
            <person name="Kallberg Y."/>
            <person name="Kronander E."/>
        </authorList>
    </citation>
    <scope>NUCLEOTIDE SEQUENCE [LARGE SCALE GENOMIC DNA]</scope>
</reference>
<proteinExistence type="predicted"/>
<dbReference type="EMBL" id="CAVLGL010000087">
    <property type="protein sequence ID" value="CAK1592318.1"/>
    <property type="molecule type" value="Genomic_DNA"/>
</dbReference>
<dbReference type="PANTHER" id="PTHR24406">
    <property type="entry name" value="TRANSCRIPTIONAL REPRESSOR CTCFL-RELATED"/>
    <property type="match status" value="1"/>
</dbReference>
<evidence type="ECO:0000256" key="6">
    <source>
        <dbReference type="ARBA" id="ARBA00023242"/>
    </source>
</evidence>
<comment type="caution">
    <text evidence="9">The sequence shown here is derived from an EMBL/GenBank/DDBJ whole genome shotgun (WGS) entry which is preliminary data.</text>
</comment>